<dbReference type="PROSITE" id="PS51257">
    <property type="entry name" value="PROKAR_LIPOPROTEIN"/>
    <property type="match status" value="1"/>
</dbReference>
<dbReference type="Pfam" id="PF00578">
    <property type="entry name" value="AhpC-TSA"/>
    <property type="match status" value="1"/>
</dbReference>
<evidence type="ECO:0000313" key="8">
    <source>
        <dbReference type="Proteomes" id="UP001449657"/>
    </source>
</evidence>
<keyword evidence="3" id="KW-1015">Disulfide bond</keyword>
<reference evidence="7 8" key="1">
    <citation type="submission" date="2024-03" db="EMBL/GenBank/DDBJ databases">
        <title>Chitinophaga caseinilytica sp. nov., a casein hydrolysing bacterium isolated from forest soil.</title>
        <authorList>
            <person name="Lee D.S."/>
            <person name="Han D.M."/>
            <person name="Baek J.H."/>
            <person name="Choi D.G."/>
            <person name="Jeon J.H."/>
            <person name="Jeon C.O."/>
        </authorList>
    </citation>
    <scope>NUCLEOTIDE SEQUENCE [LARGE SCALE GENOMIC DNA]</scope>
    <source>
        <strain evidence="7 8">KACC 19118</strain>
    </source>
</reference>
<feature type="domain" description="Thioredoxin" evidence="6">
    <location>
        <begin position="218"/>
        <end position="353"/>
    </location>
</feature>
<evidence type="ECO:0000256" key="4">
    <source>
        <dbReference type="ARBA" id="ARBA00023284"/>
    </source>
</evidence>
<dbReference type="CDD" id="cd02966">
    <property type="entry name" value="TlpA_like_family"/>
    <property type="match status" value="1"/>
</dbReference>
<dbReference type="PROSITE" id="PS00194">
    <property type="entry name" value="THIOREDOXIN_1"/>
    <property type="match status" value="1"/>
</dbReference>
<keyword evidence="4" id="KW-0676">Redox-active center</keyword>
<accession>A0ABZ2Z1B4</accession>
<evidence type="ECO:0000256" key="2">
    <source>
        <dbReference type="ARBA" id="ARBA00022748"/>
    </source>
</evidence>
<sequence>MKKTWFTAAFLATVSCGFAQQLRISTPLHADGSKVTIYREWPTRQLIDTPLLKDGHISILLPDNGRAVYSVQLRKPWANATVFSSRQPIDIVVGKDTQVVVKGDAVLQQLVSFEKSLKPLEAEWSKLGVEYGNEQDMEKKLALNAATNRMATEVQDKRLAFALKHSGNLAGAWSAYQYAFAWTDASLSRLIPSFRQQPWASATLAKLEEKQAEAASNNMTGQTAPAFSLRSINGDLVSLESLLATNRYVLLDVWASWCTPCRAGNRKLAPHYDALKKKGIEIVSISVDEKDELWRKAVAADKIPWPQLVTPEGMKSPVVAAYKVKSLPATFLIDKSGKIIRQHVELPELEKID</sequence>
<protein>
    <submittedName>
        <fullName evidence="7">TlpA disulfide reductase family protein</fullName>
    </submittedName>
</protein>
<evidence type="ECO:0000256" key="5">
    <source>
        <dbReference type="SAM" id="SignalP"/>
    </source>
</evidence>
<proteinExistence type="predicted"/>
<feature type="signal peptide" evidence="5">
    <location>
        <begin position="1"/>
        <end position="19"/>
    </location>
</feature>
<dbReference type="InterPro" id="IPR050553">
    <property type="entry name" value="Thioredoxin_ResA/DsbE_sf"/>
</dbReference>
<name>A0ABZ2Z1B4_9BACT</name>
<feature type="chain" id="PRO_5046567706" evidence="5">
    <location>
        <begin position="20"/>
        <end position="353"/>
    </location>
</feature>
<evidence type="ECO:0000256" key="3">
    <source>
        <dbReference type="ARBA" id="ARBA00023157"/>
    </source>
</evidence>
<organism evidence="7 8">
    <name type="scientific">Chitinophaga caseinilytica</name>
    <dbReference type="NCBI Taxonomy" id="2267521"/>
    <lineage>
        <taxon>Bacteria</taxon>
        <taxon>Pseudomonadati</taxon>
        <taxon>Bacteroidota</taxon>
        <taxon>Chitinophagia</taxon>
        <taxon>Chitinophagales</taxon>
        <taxon>Chitinophagaceae</taxon>
        <taxon>Chitinophaga</taxon>
    </lineage>
</organism>
<evidence type="ECO:0000256" key="1">
    <source>
        <dbReference type="ARBA" id="ARBA00004196"/>
    </source>
</evidence>
<evidence type="ECO:0000313" key="7">
    <source>
        <dbReference type="EMBL" id="WZN45928.1"/>
    </source>
</evidence>
<dbReference type="PANTHER" id="PTHR42852:SF6">
    <property type="entry name" value="THIOL:DISULFIDE INTERCHANGE PROTEIN DSBE"/>
    <property type="match status" value="1"/>
</dbReference>
<dbReference type="SUPFAM" id="SSF52833">
    <property type="entry name" value="Thioredoxin-like"/>
    <property type="match status" value="1"/>
</dbReference>
<dbReference type="InterPro" id="IPR036249">
    <property type="entry name" value="Thioredoxin-like_sf"/>
</dbReference>
<dbReference type="Proteomes" id="UP001449657">
    <property type="component" value="Chromosome"/>
</dbReference>
<dbReference type="InterPro" id="IPR000866">
    <property type="entry name" value="AhpC/TSA"/>
</dbReference>
<evidence type="ECO:0000259" key="6">
    <source>
        <dbReference type="PROSITE" id="PS51352"/>
    </source>
</evidence>
<dbReference type="RefSeq" id="WP_341840669.1">
    <property type="nucleotide sequence ID" value="NZ_CP149792.1"/>
</dbReference>
<dbReference type="InterPro" id="IPR013766">
    <property type="entry name" value="Thioredoxin_domain"/>
</dbReference>
<dbReference type="PROSITE" id="PS51352">
    <property type="entry name" value="THIOREDOXIN_2"/>
    <property type="match status" value="1"/>
</dbReference>
<dbReference type="PANTHER" id="PTHR42852">
    <property type="entry name" value="THIOL:DISULFIDE INTERCHANGE PROTEIN DSBE"/>
    <property type="match status" value="1"/>
</dbReference>
<comment type="subcellular location">
    <subcellularLocation>
        <location evidence="1">Cell envelope</location>
    </subcellularLocation>
</comment>
<dbReference type="InterPro" id="IPR017937">
    <property type="entry name" value="Thioredoxin_CS"/>
</dbReference>
<keyword evidence="5" id="KW-0732">Signal</keyword>
<dbReference type="EMBL" id="CP150096">
    <property type="protein sequence ID" value="WZN45928.1"/>
    <property type="molecule type" value="Genomic_DNA"/>
</dbReference>
<gene>
    <name evidence="7" type="ORF">WJU22_23810</name>
</gene>
<keyword evidence="2" id="KW-0201">Cytochrome c-type biogenesis</keyword>
<keyword evidence="8" id="KW-1185">Reference proteome</keyword>
<dbReference type="Gene3D" id="3.40.30.10">
    <property type="entry name" value="Glutaredoxin"/>
    <property type="match status" value="1"/>
</dbReference>